<gene>
    <name evidence="10" type="primary">lysS</name>
    <name evidence="11" type="ORF">SAMN07250955_104162</name>
</gene>
<dbReference type="EC" id="6.1.1.6" evidence="10"/>
<keyword evidence="6 10" id="KW-0067">ATP-binding</keyword>
<dbReference type="SUPFAM" id="SSF48163">
    <property type="entry name" value="An anticodon-binding domain of class I aminoacyl-tRNA synthetases"/>
    <property type="match status" value="1"/>
</dbReference>
<dbReference type="Gene3D" id="1.10.10.350">
    <property type="match status" value="1"/>
</dbReference>
<dbReference type="GO" id="GO:0000049">
    <property type="term" value="F:tRNA binding"/>
    <property type="evidence" value="ECO:0007669"/>
    <property type="project" value="InterPro"/>
</dbReference>
<dbReference type="PROSITE" id="PS00178">
    <property type="entry name" value="AA_TRNA_LIGASE_I"/>
    <property type="match status" value="1"/>
</dbReference>
<comment type="subcellular location">
    <subcellularLocation>
        <location evidence="1 10">Cytoplasm</location>
    </subcellularLocation>
</comment>
<dbReference type="InterPro" id="IPR002904">
    <property type="entry name" value="Lys-tRNA-ligase"/>
</dbReference>
<dbReference type="Proteomes" id="UP000197065">
    <property type="component" value="Unassembled WGS sequence"/>
</dbReference>
<dbReference type="InterPro" id="IPR008925">
    <property type="entry name" value="aa_tRNA-synth_I_cd-bd_sf"/>
</dbReference>
<feature type="short sequence motif" description="'HIGH' region" evidence="10">
    <location>
        <begin position="44"/>
        <end position="52"/>
    </location>
</feature>
<dbReference type="InterPro" id="IPR001412">
    <property type="entry name" value="aa-tRNA-synth_I_CS"/>
</dbReference>
<organism evidence="11 12">
    <name type="scientific">Arboricoccus pini</name>
    <dbReference type="NCBI Taxonomy" id="1963835"/>
    <lineage>
        <taxon>Bacteria</taxon>
        <taxon>Pseudomonadati</taxon>
        <taxon>Pseudomonadota</taxon>
        <taxon>Alphaproteobacteria</taxon>
        <taxon>Geminicoccales</taxon>
        <taxon>Geminicoccaceae</taxon>
        <taxon>Arboricoccus</taxon>
    </lineage>
</organism>
<comment type="similarity">
    <text evidence="2 10">Belongs to the class-I aminoacyl-tRNA synthetase family.</text>
</comment>
<evidence type="ECO:0000256" key="4">
    <source>
        <dbReference type="ARBA" id="ARBA00022598"/>
    </source>
</evidence>
<keyword evidence="4 10" id="KW-0436">Ligase</keyword>
<feature type="binding site" evidence="10">
    <location>
        <position position="293"/>
    </location>
    <ligand>
        <name>ATP</name>
        <dbReference type="ChEBI" id="CHEBI:30616"/>
    </ligand>
</feature>
<keyword evidence="3 10" id="KW-0963">Cytoplasm</keyword>
<dbReference type="EMBL" id="FYEH01000004">
    <property type="protein sequence ID" value="SNB64915.1"/>
    <property type="molecule type" value="Genomic_DNA"/>
</dbReference>
<keyword evidence="8 10" id="KW-0030">Aminoacyl-tRNA synthetase</keyword>
<dbReference type="NCBIfam" id="NF001968">
    <property type="entry name" value="PRK00750.1-2"/>
    <property type="match status" value="1"/>
</dbReference>
<accession>A0A212QYW4</accession>
<dbReference type="SUPFAM" id="SSF52374">
    <property type="entry name" value="Nucleotidylyl transferase"/>
    <property type="match status" value="1"/>
</dbReference>
<comment type="catalytic activity">
    <reaction evidence="9 10">
        <text>tRNA(Lys) + L-lysine + ATP = L-lysyl-tRNA(Lys) + AMP + diphosphate</text>
        <dbReference type="Rhea" id="RHEA:20792"/>
        <dbReference type="Rhea" id="RHEA-COMP:9696"/>
        <dbReference type="Rhea" id="RHEA-COMP:9697"/>
        <dbReference type="ChEBI" id="CHEBI:30616"/>
        <dbReference type="ChEBI" id="CHEBI:32551"/>
        <dbReference type="ChEBI" id="CHEBI:33019"/>
        <dbReference type="ChEBI" id="CHEBI:78442"/>
        <dbReference type="ChEBI" id="CHEBI:78529"/>
        <dbReference type="ChEBI" id="CHEBI:456215"/>
        <dbReference type="EC" id="6.1.1.6"/>
    </reaction>
</comment>
<dbReference type="PANTHER" id="PTHR37940">
    <property type="entry name" value="LYSINE--TRNA LIGASE"/>
    <property type="match status" value="1"/>
</dbReference>
<evidence type="ECO:0000313" key="12">
    <source>
        <dbReference type="Proteomes" id="UP000197065"/>
    </source>
</evidence>
<evidence type="ECO:0000256" key="10">
    <source>
        <dbReference type="HAMAP-Rule" id="MF_00177"/>
    </source>
</evidence>
<evidence type="ECO:0000256" key="2">
    <source>
        <dbReference type="ARBA" id="ARBA00005594"/>
    </source>
</evidence>
<dbReference type="Pfam" id="PF01921">
    <property type="entry name" value="tRNA-synt_1f"/>
    <property type="match status" value="1"/>
</dbReference>
<dbReference type="GO" id="GO:0004824">
    <property type="term" value="F:lysine-tRNA ligase activity"/>
    <property type="evidence" value="ECO:0007669"/>
    <property type="project" value="UniProtKB-UniRule"/>
</dbReference>
<evidence type="ECO:0000256" key="5">
    <source>
        <dbReference type="ARBA" id="ARBA00022741"/>
    </source>
</evidence>
<dbReference type="PANTHER" id="PTHR37940:SF1">
    <property type="entry name" value="LYSINE--TRNA LIGASE"/>
    <property type="match status" value="1"/>
</dbReference>
<dbReference type="GO" id="GO:0006430">
    <property type="term" value="P:lysyl-tRNA aminoacylation"/>
    <property type="evidence" value="ECO:0007669"/>
    <property type="project" value="UniProtKB-UniRule"/>
</dbReference>
<sequence>MSIAPAVLAASKAWPVTEALKVQARFDKRPTAKGYALFETGYGPSGLPHIGTFGEVFRTSLVRQAFQRLTGMPTRLIAFSDDMDGLRKVPDNIPNQAMVTGFLGKPLTAIPDPFGTHASYGAHMNARLQAFLDAFGFEYSFQSGTDAYKSGEFNATLLKVLERHDAIRDVVLPTLGPERRATYSPILPISPKTGRVLQVPIEECRPASGTVVFRDEDGTLTEVPVTDGHCKMQWKCDWAMRWAALDVDYEMSGKDLIDSVKLSSKITRILDGNPPEGFNYELFLDEQGQKISKSKGNGLTIDEWLRYGTRESLSLFMYKDPKAAKRLYFDVIPRHVDEYEQQLDALTRQDEKQALSNPAFWIHDGNVPDDRLPTGLSFAMLLNLASVVNADNGAILWGFISRYAPGVDPSTSPKLAKLVDGAVNYYQDFVKPAKHYRSPSEQERLALQEFASWLAKAPGDCPAETLQNELYETGKRHGFDNLRDWFKALYEVLLGQSEGPRFGSFISVYGIPESRALFEAALAGRLLP</sequence>
<proteinExistence type="inferred from homology"/>
<evidence type="ECO:0000256" key="6">
    <source>
        <dbReference type="ARBA" id="ARBA00022840"/>
    </source>
</evidence>
<evidence type="ECO:0000256" key="7">
    <source>
        <dbReference type="ARBA" id="ARBA00022917"/>
    </source>
</evidence>
<dbReference type="GO" id="GO:0005737">
    <property type="term" value="C:cytoplasm"/>
    <property type="evidence" value="ECO:0007669"/>
    <property type="project" value="UniProtKB-SubCell"/>
</dbReference>
<evidence type="ECO:0000256" key="8">
    <source>
        <dbReference type="ARBA" id="ARBA00023146"/>
    </source>
</evidence>
<keyword evidence="5 10" id="KW-0547">Nucleotide-binding</keyword>
<evidence type="ECO:0000256" key="1">
    <source>
        <dbReference type="ARBA" id="ARBA00004496"/>
    </source>
</evidence>
<dbReference type="GO" id="GO:0005524">
    <property type="term" value="F:ATP binding"/>
    <property type="evidence" value="ECO:0007669"/>
    <property type="project" value="UniProtKB-UniRule"/>
</dbReference>
<dbReference type="InterPro" id="IPR014729">
    <property type="entry name" value="Rossmann-like_a/b/a_fold"/>
</dbReference>
<feature type="short sequence motif" description="'KMSKS' region" evidence="10">
    <location>
        <begin position="290"/>
        <end position="294"/>
    </location>
</feature>
<dbReference type="NCBIfam" id="TIGR00467">
    <property type="entry name" value="lysS_arch"/>
    <property type="match status" value="1"/>
</dbReference>
<keyword evidence="7 10" id="KW-0648">Protein biosynthesis</keyword>
<dbReference type="RefSeq" id="WP_088560743.1">
    <property type="nucleotide sequence ID" value="NZ_FYEH01000004.1"/>
</dbReference>
<evidence type="ECO:0000256" key="3">
    <source>
        <dbReference type="ARBA" id="ARBA00022490"/>
    </source>
</evidence>
<dbReference type="OrthoDB" id="9803151at2"/>
<dbReference type="InterPro" id="IPR020751">
    <property type="entry name" value="aa-tRNA-synth_I_codon-bd_sub2"/>
</dbReference>
<keyword evidence="12" id="KW-1185">Reference proteome</keyword>
<name>A0A212QYW4_9PROT</name>
<evidence type="ECO:0000256" key="9">
    <source>
        <dbReference type="ARBA" id="ARBA00048573"/>
    </source>
</evidence>
<protein>
    <recommendedName>
        <fullName evidence="10">Lysine--tRNA ligase</fullName>
        <ecNumber evidence="10">6.1.1.6</ecNumber>
    </recommendedName>
    <alternativeName>
        <fullName evidence="10">Lysyl-tRNA synthetase</fullName>
        <shortName evidence="10">LysRS</shortName>
    </alternativeName>
</protein>
<dbReference type="HAMAP" id="MF_00177">
    <property type="entry name" value="Lys_tRNA_synth_class1"/>
    <property type="match status" value="1"/>
</dbReference>
<reference evidence="11 12" key="1">
    <citation type="submission" date="2017-06" db="EMBL/GenBank/DDBJ databases">
        <authorList>
            <person name="Kim H.J."/>
            <person name="Triplett B.A."/>
        </authorList>
    </citation>
    <scope>NUCLEOTIDE SEQUENCE [LARGE SCALE GENOMIC DNA]</scope>
    <source>
        <strain evidence="11 12">B29T1</strain>
    </source>
</reference>
<dbReference type="AlphaFoldDB" id="A0A212QYW4"/>
<dbReference type="Gene3D" id="3.40.50.620">
    <property type="entry name" value="HUPs"/>
    <property type="match status" value="2"/>
</dbReference>
<evidence type="ECO:0000313" key="11">
    <source>
        <dbReference type="EMBL" id="SNB64915.1"/>
    </source>
</evidence>